<dbReference type="RefSeq" id="WP_338504280.1">
    <property type="nucleotide sequence ID" value="NZ_CP145607.1"/>
</dbReference>
<protein>
    <recommendedName>
        <fullName evidence="4">Lipoprotein</fullName>
    </recommendedName>
</protein>
<feature type="signal peptide" evidence="1">
    <location>
        <begin position="1"/>
        <end position="22"/>
    </location>
</feature>
<sequence>MTKMIKTFALANALALSLSACGSTGSSLGGLGSPYGLVRAGQTVNVGSGAMSVTSPREWNRQGGFSFTDVRWVEDWTLNGPYLDGITFVTALPDNKRLIWQEYKADRQVPRFRSTMTAPEVASLLETLFRVEGGSVEFRTLGLAPRTFLGANGFQLDFEHLDGDEVWRKGRAVGAVIDGRLYLVMLDAARAHYYAQALPDYEAIVRSAARRR</sequence>
<evidence type="ECO:0000256" key="1">
    <source>
        <dbReference type="SAM" id="SignalP"/>
    </source>
</evidence>
<evidence type="ECO:0008006" key="4">
    <source>
        <dbReference type="Google" id="ProtNLM"/>
    </source>
</evidence>
<proteinExistence type="predicted"/>
<name>A0ABZ2G3L0_9SPHN</name>
<evidence type="ECO:0000313" key="2">
    <source>
        <dbReference type="EMBL" id="WWM71009.1"/>
    </source>
</evidence>
<keyword evidence="1" id="KW-0732">Signal</keyword>
<dbReference type="PROSITE" id="PS51257">
    <property type="entry name" value="PROKAR_LIPOPROTEIN"/>
    <property type="match status" value="1"/>
</dbReference>
<organism evidence="2 3">
    <name type="scientific">Sphingomonas kaistensis</name>
    <dbReference type="NCBI Taxonomy" id="298708"/>
    <lineage>
        <taxon>Bacteria</taxon>
        <taxon>Pseudomonadati</taxon>
        <taxon>Pseudomonadota</taxon>
        <taxon>Alphaproteobacteria</taxon>
        <taxon>Sphingomonadales</taxon>
        <taxon>Sphingomonadaceae</taxon>
        <taxon>Sphingomonas</taxon>
    </lineage>
</organism>
<gene>
    <name evidence="2" type="ORF">V6R86_10065</name>
</gene>
<evidence type="ECO:0000313" key="3">
    <source>
        <dbReference type="Proteomes" id="UP001382935"/>
    </source>
</evidence>
<dbReference type="EMBL" id="CP145607">
    <property type="protein sequence ID" value="WWM71009.1"/>
    <property type="molecule type" value="Genomic_DNA"/>
</dbReference>
<keyword evidence="3" id="KW-1185">Reference proteome</keyword>
<feature type="chain" id="PRO_5047550473" description="Lipoprotein" evidence="1">
    <location>
        <begin position="23"/>
        <end position="212"/>
    </location>
</feature>
<reference evidence="2 3" key="1">
    <citation type="submission" date="2024-02" db="EMBL/GenBank/DDBJ databases">
        <title>Full genome sequence of Sphingomonas kaistensis.</title>
        <authorList>
            <person name="Poletto B.L."/>
            <person name="Silva G."/>
            <person name="Galante D."/>
            <person name="Campos K.R."/>
            <person name="Santos M.B.N."/>
            <person name="Sacchi C.T."/>
        </authorList>
    </citation>
    <scope>NUCLEOTIDE SEQUENCE [LARGE SCALE GENOMIC DNA]</scope>
    <source>
        <strain evidence="2 3">MA4R</strain>
    </source>
</reference>
<dbReference type="Proteomes" id="UP001382935">
    <property type="component" value="Chromosome"/>
</dbReference>
<accession>A0ABZ2G3L0</accession>